<evidence type="ECO:0000313" key="9">
    <source>
        <dbReference type="Proteomes" id="UP000256405"/>
    </source>
</evidence>
<dbReference type="Pfam" id="PF09335">
    <property type="entry name" value="VTT_dom"/>
    <property type="match status" value="1"/>
</dbReference>
<dbReference type="AlphaFoldDB" id="A0A3E0D4H7"/>
<comment type="similarity">
    <text evidence="6">Belongs to the TVP38/TMEM64 family.</text>
</comment>
<comment type="subcellular location">
    <subcellularLocation>
        <location evidence="1 6">Cell membrane</location>
        <topology evidence="1 6">Multi-pass membrane protein</topology>
    </subcellularLocation>
</comment>
<reference evidence="8 9" key="1">
    <citation type="submission" date="2018-08" db="EMBL/GenBank/DDBJ databases">
        <title>Genomic Encyclopedia of Archaeal and Bacterial Type Strains, Phase II (KMG-II): from individual species to whole genera.</title>
        <authorList>
            <person name="Goeker M."/>
        </authorList>
    </citation>
    <scope>NUCLEOTIDE SEQUENCE [LARGE SCALE GENOMIC DNA]</scope>
    <source>
        <strain evidence="8 9">DSM 15986</strain>
    </source>
</reference>
<feature type="transmembrane region" description="Helical" evidence="6">
    <location>
        <begin position="209"/>
        <end position="226"/>
    </location>
</feature>
<keyword evidence="4 6" id="KW-1133">Transmembrane helix</keyword>
<dbReference type="OrthoDB" id="9812980at2"/>
<feature type="domain" description="VTT" evidence="7">
    <location>
        <begin position="83"/>
        <end position="200"/>
    </location>
</feature>
<evidence type="ECO:0000256" key="3">
    <source>
        <dbReference type="ARBA" id="ARBA00022692"/>
    </source>
</evidence>
<feature type="transmembrane region" description="Helical" evidence="6">
    <location>
        <begin position="64"/>
        <end position="93"/>
    </location>
</feature>
<proteinExistence type="inferred from homology"/>
<dbReference type="EMBL" id="QUNF01000040">
    <property type="protein sequence ID" value="REG77619.1"/>
    <property type="molecule type" value="Genomic_DNA"/>
</dbReference>
<name>A0A3E0D4H7_9BACT</name>
<keyword evidence="2 6" id="KW-1003">Cell membrane</keyword>
<protein>
    <recommendedName>
        <fullName evidence="6">TVP38/TMEM64 family membrane protein</fullName>
    </recommendedName>
</protein>
<sequence>MKELNSPTPKKSRVPLYLSLLFVTVLVICYSTIPAVNQFFNKAWNVLTSDDEVRIKTWVEEFGWFGPIVIILAMVVQMLLLVIPSVLLMIVAILAYGQIWGSVISLIAVITASTVGYSIGRYIGTELITSLLGEKTINKVISFLENYGFWAVAITRINPFLSNDAISFVAGIYKMNYWKFIFATLLGISPLIFLITLMGTNTDSLKSGLLWGSIASILIFGIYVWWDKRGKTNK</sequence>
<evidence type="ECO:0000256" key="6">
    <source>
        <dbReference type="RuleBase" id="RU366058"/>
    </source>
</evidence>
<dbReference type="PANTHER" id="PTHR12677">
    <property type="entry name" value="GOLGI APPARATUS MEMBRANE PROTEIN TVP38-RELATED"/>
    <property type="match status" value="1"/>
</dbReference>
<dbReference type="Proteomes" id="UP000256405">
    <property type="component" value="Unassembled WGS sequence"/>
</dbReference>
<feature type="transmembrane region" description="Helical" evidence="6">
    <location>
        <begin position="177"/>
        <end position="197"/>
    </location>
</feature>
<keyword evidence="5 6" id="KW-0472">Membrane</keyword>
<dbReference type="GO" id="GO:0005886">
    <property type="term" value="C:plasma membrane"/>
    <property type="evidence" value="ECO:0007669"/>
    <property type="project" value="UniProtKB-SubCell"/>
</dbReference>
<evidence type="ECO:0000313" key="8">
    <source>
        <dbReference type="EMBL" id="REG77619.1"/>
    </source>
</evidence>
<gene>
    <name evidence="8" type="ORF">C8N25_14033</name>
</gene>
<evidence type="ECO:0000256" key="1">
    <source>
        <dbReference type="ARBA" id="ARBA00004651"/>
    </source>
</evidence>
<keyword evidence="9" id="KW-1185">Reference proteome</keyword>
<dbReference type="RefSeq" id="WP_086543886.1">
    <property type="nucleotide sequence ID" value="NZ_MSSW01000098.1"/>
</dbReference>
<evidence type="ECO:0000256" key="5">
    <source>
        <dbReference type="ARBA" id="ARBA00023136"/>
    </source>
</evidence>
<evidence type="ECO:0000259" key="7">
    <source>
        <dbReference type="Pfam" id="PF09335"/>
    </source>
</evidence>
<dbReference type="PANTHER" id="PTHR12677:SF59">
    <property type="entry name" value="GOLGI APPARATUS MEMBRANE PROTEIN TVP38-RELATED"/>
    <property type="match status" value="1"/>
</dbReference>
<evidence type="ECO:0000256" key="2">
    <source>
        <dbReference type="ARBA" id="ARBA00022475"/>
    </source>
</evidence>
<feature type="transmembrane region" description="Helical" evidence="6">
    <location>
        <begin position="99"/>
        <end position="119"/>
    </location>
</feature>
<accession>A0A3E0D4H7</accession>
<comment type="caution">
    <text evidence="8">The sequence shown here is derived from an EMBL/GenBank/DDBJ whole genome shotgun (WGS) entry which is preliminary data.</text>
</comment>
<dbReference type="InterPro" id="IPR032816">
    <property type="entry name" value="VTT_dom"/>
</dbReference>
<dbReference type="InterPro" id="IPR015414">
    <property type="entry name" value="TMEM64"/>
</dbReference>
<keyword evidence="3 6" id="KW-0812">Transmembrane</keyword>
<feature type="transmembrane region" description="Helical" evidence="6">
    <location>
        <begin position="14"/>
        <end position="33"/>
    </location>
</feature>
<evidence type="ECO:0000256" key="4">
    <source>
        <dbReference type="ARBA" id="ARBA00022989"/>
    </source>
</evidence>
<organism evidence="8 9">
    <name type="scientific">Algoriphagus antarcticus</name>
    <dbReference type="NCBI Taxonomy" id="238540"/>
    <lineage>
        <taxon>Bacteria</taxon>
        <taxon>Pseudomonadati</taxon>
        <taxon>Bacteroidota</taxon>
        <taxon>Cytophagia</taxon>
        <taxon>Cytophagales</taxon>
        <taxon>Cyclobacteriaceae</taxon>
        <taxon>Algoriphagus</taxon>
    </lineage>
</organism>